<dbReference type="PANTHER" id="PTHR42038">
    <property type="match status" value="1"/>
</dbReference>
<evidence type="ECO:0000256" key="2">
    <source>
        <dbReference type="ARBA" id="ARBA00006757"/>
    </source>
</evidence>
<name>A0A8H6RTW3_9PEZI</name>
<evidence type="ECO:0000256" key="4">
    <source>
        <dbReference type="ARBA" id="ARBA00022989"/>
    </source>
</evidence>
<feature type="transmembrane region" description="Helical" evidence="6">
    <location>
        <begin position="129"/>
        <end position="148"/>
    </location>
</feature>
<dbReference type="Pfam" id="PF25129">
    <property type="entry name" value="Pyr4-TMTC"/>
    <property type="match status" value="1"/>
</dbReference>
<sequence length="283" mass="32345">MLNPAISEVIATDKISYLLSLNYQTSTLRRLLRGLGIMPFELATKYSHHHLIVQPKDLELEPPESYLFIQDGLIISCGVLYSLCYLFYMLRTVKDKTLSGYVEFLCGTMAYEFYFAFTTTSTTFEKLSFLVWFLLDATFAAVAVLSAYKPERRALVTARLVAGVFIGVALLHALCQYFPDERQQLTAYWTGLLLQLPIGWGSVILMLSRGDTKGHSMEIWVTRFLGCVTAYGVFYWRYFNAPDNWPYVGSMWSTLIIVLTMLPEFAYPVIYLRVLKGQKGKIE</sequence>
<dbReference type="AlphaFoldDB" id="A0A8H6RTW3"/>
<gene>
    <name evidence="7" type="ORF">HII31_01574</name>
</gene>
<dbReference type="InterPro" id="IPR039020">
    <property type="entry name" value="PaxB-like"/>
</dbReference>
<keyword evidence="8" id="KW-1185">Reference proteome</keyword>
<keyword evidence="4 6" id="KW-1133">Transmembrane helix</keyword>
<dbReference type="Proteomes" id="UP000660729">
    <property type="component" value="Unassembled WGS sequence"/>
</dbReference>
<evidence type="ECO:0000313" key="7">
    <source>
        <dbReference type="EMBL" id="KAF7197149.1"/>
    </source>
</evidence>
<dbReference type="EMBL" id="JABCIY010000019">
    <property type="protein sequence ID" value="KAF7197149.1"/>
    <property type="molecule type" value="Genomic_DNA"/>
</dbReference>
<evidence type="ECO:0000256" key="3">
    <source>
        <dbReference type="ARBA" id="ARBA00022692"/>
    </source>
</evidence>
<dbReference type="GO" id="GO:0016829">
    <property type="term" value="F:lyase activity"/>
    <property type="evidence" value="ECO:0007669"/>
    <property type="project" value="InterPro"/>
</dbReference>
<feature type="transmembrane region" description="Helical" evidence="6">
    <location>
        <begin position="66"/>
        <end position="88"/>
    </location>
</feature>
<evidence type="ECO:0000256" key="5">
    <source>
        <dbReference type="ARBA" id="ARBA00023136"/>
    </source>
</evidence>
<keyword evidence="5 6" id="KW-0472">Membrane</keyword>
<feature type="transmembrane region" description="Helical" evidence="6">
    <location>
        <begin position="185"/>
        <end position="208"/>
    </location>
</feature>
<comment type="subcellular location">
    <subcellularLocation>
        <location evidence="1">Membrane</location>
        <topology evidence="1">Multi-pass membrane protein</topology>
    </subcellularLocation>
</comment>
<evidence type="ECO:0000256" key="1">
    <source>
        <dbReference type="ARBA" id="ARBA00004141"/>
    </source>
</evidence>
<evidence type="ECO:0000313" key="8">
    <source>
        <dbReference type="Proteomes" id="UP000660729"/>
    </source>
</evidence>
<dbReference type="PANTHER" id="PTHR42038:SF4">
    <property type="entry name" value="INTEGRAL MEMBRANE PROTEIN"/>
    <property type="match status" value="1"/>
</dbReference>
<accession>A0A8H6RTW3</accession>
<comment type="caution">
    <text evidence="7">The sequence shown here is derived from an EMBL/GenBank/DDBJ whole genome shotgun (WGS) entry which is preliminary data.</text>
</comment>
<keyword evidence="3 6" id="KW-0812">Transmembrane</keyword>
<comment type="similarity">
    <text evidence="2">Belongs to the paxB family.</text>
</comment>
<reference evidence="7" key="1">
    <citation type="submission" date="2020-04" db="EMBL/GenBank/DDBJ databases">
        <title>Draft genome resource of the tomato pathogen Pseudocercospora fuligena.</title>
        <authorList>
            <person name="Zaccaron A."/>
        </authorList>
    </citation>
    <scope>NUCLEOTIDE SEQUENCE</scope>
    <source>
        <strain evidence="7">PF001</strain>
    </source>
</reference>
<feature type="transmembrane region" description="Helical" evidence="6">
    <location>
        <begin position="100"/>
        <end position="117"/>
    </location>
</feature>
<feature type="transmembrane region" description="Helical" evidence="6">
    <location>
        <begin position="220"/>
        <end position="239"/>
    </location>
</feature>
<dbReference type="OrthoDB" id="5294024at2759"/>
<organism evidence="7 8">
    <name type="scientific">Pseudocercospora fuligena</name>
    <dbReference type="NCBI Taxonomy" id="685502"/>
    <lineage>
        <taxon>Eukaryota</taxon>
        <taxon>Fungi</taxon>
        <taxon>Dikarya</taxon>
        <taxon>Ascomycota</taxon>
        <taxon>Pezizomycotina</taxon>
        <taxon>Dothideomycetes</taxon>
        <taxon>Dothideomycetidae</taxon>
        <taxon>Mycosphaerellales</taxon>
        <taxon>Mycosphaerellaceae</taxon>
        <taxon>Pseudocercospora</taxon>
    </lineage>
</organism>
<evidence type="ECO:0000256" key="6">
    <source>
        <dbReference type="SAM" id="Phobius"/>
    </source>
</evidence>
<protein>
    <submittedName>
        <fullName evidence="7">Terpene cyclase cdmG</fullName>
    </submittedName>
</protein>
<proteinExistence type="inferred from homology"/>
<feature type="transmembrane region" description="Helical" evidence="6">
    <location>
        <begin position="251"/>
        <end position="272"/>
    </location>
</feature>
<feature type="transmembrane region" description="Helical" evidence="6">
    <location>
        <begin position="160"/>
        <end position="179"/>
    </location>
</feature>
<dbReference type="GO" id="GO:0016020">
    <property type="term" value="C:membrane"/>
    <property type="evidence" value="ECO:0007669"/>
    <property type="project" value="UniProtKB-SubCell"/>
</dbReference>